<protein>
    <submittedName>
        <fullName evidence="3">DUF262 domain-containing protein</fullName>
    </submittedName>
</protein>
<dbReference type="InterPro" id="IPR004919">
    <property type="entry name" value="GmrSD_N"/>
</dbReference>
<dbReference type="AlphaFoldDB" id="A0A418MNB5"/>
<keyword evidence="4" id="KW-1185">Reference proteome</keyword>
<proteinExistence type="predicted"/>
<dbReference type="OrthoDB" id="9787127at2"/>
<feature type="compositionally biased region" description="Acidic residues" evidence="1">
    <location>
        <begin position="8"/>
        <end position="27"/>
    </location>
</feature>
<dbReference type="RefSeq" id="WP_119579690.1">
    <property type="nucleotide sequence ID" value="NZ_QXEC01000038.1"/>
</dbReference>
<feature type="domain" description="GmrSD restriction endonucleases N-terminal" evidence="2">
    <location>
        <begin position="59"/>
        <end position="199"/>
    </location>
</feature>
<sequence>MSDQSPDTNDEDYIQEDRDIEEAEPQLDDQYGNDPVGFWEEKQRDLVSSAVDYNLFSLSGLVRSKKIDLSPKYQRRNRWTDKRKSQLIESFLMNVPVPPIFLNEDEYGRYSVIDGKQRLTAINDFLVGRLRLTGLEVFAELNGNVIEELPGTLQTILETRAAIRAIIILRQSDPDVKYQVFQRLNTGGIRLNPQEIRNSAWPGALNEMVLTESASSLFHQALRVGDKHKSALYKEMRDAEFVLRYLTFKDDWETFKGGMGRRLDEFMAKNHAMPPTDVEKLRIHFRQAVQKSVAAFGEYAYRRWMPEKAQWRKPVLASAFDAEIFGVQDFEASKLEQKQAELIAGIKKLFENPDFRVAIDSATNTPSYFRDRIRLVRDMTASIVS</sequence>
<reference evidence="3 4" key="1">
    <citation type="submission" date="2018-08" db="EMBL/GenBank/DDBJ databases">
        <title>Jishengella sp. nov., isolated from a root of Azadirachta indica A. Juss. var. siamensis Valenton.</title>
        <authorList>
            <person name="Kuncharoen N."/>
            <person name="Tanasupawat S."/>
            <person name="Kudo T."/>
            <person name="Ohkuma M."/>
        </authorList>
    </citation>
    <scope>NUCLEOTIDE SEQUENCE [LARGE SCALE GENOMIC DNA]</scope>
    <source>
        <strain evidence="3 4">AZ1-13</strain>
    </source>
</reference>
<dbReference type="Pfam" id="PF03235">
    <property type="entry name" value="GmrSD_N"/>
    <property type="match status" value="1"/>
</dbReference>
<dbReference type="Proteomes" id="UP000283832">
    <property type="component" value="Unassembled WGS sequence"/>
</dbReference>
<gene>
    <name evidence="3" type="ORF">D2L64_25200</name>
</gene>
<feature type="region of interest" description="Disordered" evidence="1">
    <location>
        <begin position="1"/>
        <end position="36"/>
    </location>
</feature>
<evidence type="ECO:0000313" key="4">
    <source>
        <dbReference type="Proteomes" id="UP000283832"/>
    </source>
</evidence>
<dbReference type="PANTHER" id="PTHR39639:SF1">
    <property type="entry name" value="DUF262 DOMAIN-CONTAINING PROTEIN"/>
    <property type="match status" value="1"/>
</dbReference>
<evidence type="ECO:0000256" key="1">
    <source>
        <dbReference type="SAM" id="MobiDB-lite"/>
    </source>
</evidence>
<evidence type="ECO:0000259" key="2">
    <source>
        <dbReference type="Pfam" id="PF03235"/>
    </source>
</evidence>
<name>A0A418MNB5_9ACTN</name>
<dbReference type="PANTHER" id="PTHR39639">
    <property type="entry name" value="CHROMOSOME 16, WHOLE GENOME SHOTGUN SEQUENCE"/>
    <property type="match status" value="1"/>
</dbReference>
<dbReference type="EMBL" id="QXEC01000038">
    <property type="protein sequence ID" value="RIV32416.1"/>
    <property type="molecule type" value="Genomic_DNA"/>
</dbReference>
<comment type="caution">
    <text evidence="3">The sequence shown here is derived from an EMBL/GenBank/DDBJ whole genome shotgun (WGS) entry which is preliminary data.</text>
</comment>
<organism evidence="3 4">
    <name type="scientific">Micromonospora radicis</name>
    <dbReference type="NCBI Taxonomy" id="1894971"/>
    <lineage>
        <taxon>Bacteria</taxon>
        <taxon>Bacillati</taxon>
        <taxon>Actinomycetota</taxon>
        <taxon>Actinomycetes</taxon>
        <taxon>Micromonosporales</taxon>
        <taxon>Micromonosporaceae</taxon>
        <taxon>Micromonospora</taxon>
    </lineage>
</organism>
<accession>A0A418MNB5</accession>
<evidence type="ECO:0000313" key="3">
    <source>
        <dbReference type="EMBL" id="RIV32416.1"/>
    </source>
</evidence>